<dbReference type="Pfam" id="PF01263">
    <property type="entry name" value="Aldose_epim"/>
    <property type="match status" value="1"/>
</dbReference>
<comment type="caution">
    <text evidence="1">The sequence shown here is derived from an EMBL/GenBank/DDBJ whole genome shotgun (WGS) entry which is preliminary data.</text>
</comment>
<dbReference type="Proteomes" id="UP000024329">
    <property type="component" value="Unassembled WGS sequence"/>
</dbReference>
<dbReference type="InterPro" id="IPR008183">
    <property type="entry name" value="Aldose_1/G6P_1-epimerase"/>
</dbReference>
<dbReference type="GO" id="GO:0006006">
    <property type="term" value="P:glucose metabolic process"/>
    <property type="evidence" value="ECO:0007669"/>
    <property type="project" value="TreeGrafter"/>
</dbReference>
<dbReference type="SUPFAM" id="SSF74650">
    <property type="entry name" value="Galactose mutarotase-like"/>
    <property type="match status" value="1"/>
</dbReference>
<evidence type="ECO:0000313" key="1">
    <source>
        <dbReference type="EMBL" id="EZP70049.1"/>
    </source>
</evidence>
<name>A0A031J7G2_9SPHN</name>
<dbReference type="AlphaFoldDB" id="A0A031J7G2"/>
<dbReference type="GO" id="GO:0004034">
    <property type="term" value="F:aldose 1-epimerase activity"/>
    <property type="evidence" value="ECO:0007669"/>
    <property type="project" value="TreeGrafter"/>
</dbReference>
<sequence length="275" mass="29693">MIQLRSGSSEATLLPHLGGSIGSFAVGGSDILRPTPVDAASPLDAACFPLVPYANRIADGRFSFAGKDYALPRNVAGFEHPIHGLGWIMPWMVKDEQADRAVLACMHATDAHWPWDWSATQTFVLEDGTLQVTLEVTNRSDRAMPCALGQHPYFVRDPDARVTFAAEGVWLSDARMIPSETALADTFGDFARGAVPDPMTLTDNCWFGWQGEARLGTVSVTSPEAGFLHLYAPPGEDFLCLEPTTAMPDAFGRVSSGMTVMEPGETQALTMVMQA</sequence>
<reference evidence="1 2" key="1">
    <citation type="submission" date="2014-03" db="EMBL/GenBank/DDBJ databases">
        <title>Whole genome sequence of Novosphingobium resinovorum KF1.</title>
        <authorList>
            <person name="Gan H.M."/>
            <person name="Gan H.Y."/>
            <person name="Chew T.H."/>
            <person name="Savka M.A."/>
        </authorList>
    </citation>
    <scope>NUCLEOTIDE SEQUENCE [LARGE SCALE GENOMIC DNA]</scope>
    <source>
        <strain evidence="1 2">KF1</strain>
    </source>
</reference>
<dbReference type="CDD" id="cd09021">
    <property type="entry name" value="Aldose_epim_Ec_YphB"/>
    <property type="match status" value="1"/>
</dbReference>
<dbReference type="Gene3D" id="2.70.98.10">
    <property type="match status" value="1"/>
</dbReference>
<dbReference type="eggNOG" id="COG2017">
    <property type="taxonomic scope" value="Bacteria"/>
</dbReference>
<dbReference type="RefSeq" id="WP_051587229.1">
    <property type="nucleotide sequence ID" value="NZ_JFYZ01000070.1"/>
</dbReference>
<evidence type="ECO:0000313" key="2">
    <source>
        <dbReference type="Proteomes" id="UP000024329"/>
    </source>
</evidence>
<dbReference type="InterPro" id="IPR014718">
    <property type="entry name" value="GH-type_carb-bd"/>
</dbReference>
<dbReference type="EMBL" id="JFYZ01000070">
    <property type="protein sequence ID" value="EZP70049.1"/>
    <property type="molecule type" value="Genomic_DNA"/>
</dbReference>
<dbReference type="GO" id="GO:0030246">
    <property type="term" value="F:carbohydrate binding"/>
    <property type="evidence" value="ECO:0007669"/>
    <property type="project" value="InterPro"/>
</dbReference>
<dbReference type="PANTHER" id="PTHR10091:SF45">
    <property type="entry name" value="ALDOSE 1-EPIMERASE"/>
    <property type="match status" value="1"/>
</dbReference>
<protein>
    <submittedName>
        <fullName evidence="1">Aldose 1-epimerase</fullName>
    </submittedName>
</protein>
<dbReference type="STRING" id="158500.BES08_15250"/>
<accession>A0A031J7G2</accession>
<dbReference type="GO" id="GO:0033499">
    <property type="term" value="P:galactose catabolic process via UDP-galactose, Leloir pathway"/>
    <property type="evidence" value="ECO:0007669"/>
    <property type="project" value="TreeGrafter"/>
</dbReference>
<dbReference type="InterPro" id="IPR011013">
    <property type="entry name" value="Gal_mutarotase_sf_dom"/>
</dbReference>
<dbReference type="PANTHER" id="PTHR10091">
    <property type="entry name" value="ALDOSE-1-EPIMERASE"/>
    <property type="match status" value="1"/>
</dbReference>
<gene>
    <name evidence="1" type="ORF">BV97_05514</name>
</gene>
<proteinExistence type="predicted"/>
<dbReference type="PATRIC" id="fig|158500.4.peg.5588"/>
<organism evidence="1 2">
    <name type="scientific">Novosphingobium resinovorum</name>
    <dbReference type="NCBI Taxonomy" id="158500"/>
    <lineage>
        <taxon>Bacteria</taxon>
        <taxon>Pseudomonadati</taxon>
        <taxon>Pseudomonadota</taxon>
        <taxon>Alphaproteobacteria</taxon>
        <taxon>Sphingomonadales</taxon>
        <taxon>Sphingomonadaceae</taxon>
        <taxon>Novosphingobium</taxon>
    </lineage>
</organism>